<accession>A0A317Y7H7</accession>
<evidence type="ECO:0000313" key="1">
    <source>
        <dbReference type="EMBL" id="PWZ54589.1"/>
    </source>
</evidence>
<comment type="caution">
    <text evidence="1">The sequence shown here is derived from an EMBL/GenBank/DDBJ whole genome shotgun (WGS) entry which is preliminary data.</text>
</comment>
<reference evidence="1" key="1">
    <citation type="journal article" date="2018" name="Nat. Genet.">
        <title>Extensive intraspecific gene order and gene structural variations between Mo17 and other maize genomes.</title>
        <authorList>
            <person name="Sun S."/>
            <person name="Zhou Y."/>
            <person name="Chen J."/>
            <person name="Shi J."/>
            <person name="Zhao H."/>
            <person name="Zhao H."/>
            <person name="Song W."/>
            <person name="Zhang M."/>
            <person name="Cui Y."/>
            <person name="Dong X."/>
            <person name="Liu H."/>
            <person name="Ma X."/>
            <person name="Jiao Y."/>
            <person name="Wang B."/>
            <person name="Wei X."/>
            <person name="Stein J.C."/>
            <person name="Glaubitz J.C."/>
            <person name="Lu F."/>
            <person name="Yu G."/>
            <person name="Liang C."/>
            <person name="Fengler K."/>
            <person name="Li B."/>
            <person name="Rafalski A."/>
            <person name="Schnable P.S."/>
            <person name="Ware D.H."/>
            <person name="Buckler E.S."/>
            <person name="Lai J."/>
        </authorList>
    </citation>
    <scope>NUCLEOTIDE SEQUENCE [LARGE SCALE GENOMIC DNA]</scope>
    <source>
        <tissue evidence="1">Seedling</tissue>
    </source>
</reference>
<name>A0A317Y7H7_MAIZE</name>
<sequence length="27" mass="3672">MFVNLFQRFIYFWNYYNFLNIYIYIYC</sequence>
<protein>
    <submittedName>
        <fullName evidence="1">Uncharacterized protein</fullName>
    </submittedName>
</protein>
<organism evidence="1">
    <name type="scientific">Zea mays</name>
    <name type="common">Maize</name>
    <dbReference type="NCBI Taxonomy" id="4577"/>
    <lineage>
        <taxon>Eukaryota</taxon>
        <taxon>Viridiplantae</taxon>
        <taxon>Streptophyta</taxon>
        <taxon>Embryophyta</taxon>
        <taxon>Tracheophyta</taxon>
        <taxon>Spermatophyta</taxon>
        <taxon>Magnoliopsida</taxon>
        <taxon>Liliopsida</taxon>
        <taxon>Poales</taxon>
        <taxon>Poaceae</taxon>
        <taxon>PACMAD clade</taxon>
        <taxon>Panicoideae</taxon>
        <taxon>Andropogonodae</taxon>
        <taxon>Andropogoneae</taxon>
        <taxon>Tripsacinae</taxon>
        <taxon>Zea</taxon>
    </lineage>
</organism>
<dbReference type="Proteomes" id="UP000251960">
    <property type="component" value="Chromosome 1"/>
</dbReference>
<proteinExistence type="predicted"/>
<dbReference type="AlphaFoldDB" id="A0A317Y7H7"/>
<gene>
    <name evidence="1" type="ORF">Zm00014a_010001</name>
</gene>
<dbReference type="EMBL" id="NCVQ01000001">
    <property type="protein sequence ID" value="PWZ54589.1"/>
    <property type="molecule type" value="Genomic_DNA"/>
</dbReference>